<feature type="compositionally biased region" description="Basic residues" evidence="5">
    <location>
        <begin position="283"/>
        <end position="295"/>
    </location>
</feature>
<feature type="compositionally biased region" description="Basic residues" evidence="5">
    <location>
        <begin position="21"/>
        <end position="34"/>
    </location>
</feature>
<comment type="caution">
    <text evidence="7">The sequence shown here is derived from an EMBL/GenBank/DDBJ whole genome shotgun (WGS) entry which is preliminary data.</text>
</comment>
<evidence type="ECO:0000256" key="2">
    <source>
        <dbReference type="ARBA" id="ARBA00005904"/>
    </source>
</evidence>
<feature type="compositionally biased region" description="Polar residues" evidence="5">
    <location>
        <begin position="1"/>
        <end position="12"/>
    </location>
</feature>
<proteinExistence type="inferred from homology"/>
<feature type="region of interest" description="Disordered" evidence="5">
    <location>
        <begin position="255"/>
        <end position="321"/>
    </location>
</feature>
<feature type="compositionally biased region" description="Basic residues" evidence="5">
    <location>
        <begin position="107"/>
        <end position="126"/>
    </location>
</feature>
<evidence type="ECO:0000313" key="7">
    <source>
        <dbReference type="EMBL" id="GCB81516.1"/>
    </source>
</evidence>
<keyword evidence="4" id="KW-0175">Coiled coil</keyword>
<feature type="compositionally biased region" description="Polar residues" evidence="5">
    <location>
        <begin position="59"/>
        <end position="78"/>
    </location>
</feature>
<evidence type="ECO:0000256" key="1">
    <source>
        <dbReference type="ARBA" id="ARBA00004123"/>
    </source>
</evidence>
<feature type="compositionally biased region" description="Basic and acidic residues" evidence="5">
    <location>
        <begin position="270"/>
        <end position="282"/>
    </location>
</feature>
<comment type="subcellular location">
    <subcellularLocation>
        <location evidence="1">Nucleus</location>
    </subcellularLocation>
</comment>
<feature type="domain" description="Ribosomal RNA-processing protein 14/surfeit locus protein 6 C-terminal" evidence="6">
    <location>
        <begin position="102"/>
        <end position="302"/>
    </location>
</feature>
<evidence type="ECO:0000256" key="5">
    <source>
        <dbReference type="SAM" id="MobiDB-lite"/>
    </source>
</evidence>
<dbReference type="Pfam" id="PF04935">
    <property type="entry name" value="SURF6"/>
    <property type="match status" value="1"/>
</dbReference>
<dbReference type="PANTHER" id="PTHR14369:SF0">
    <property type="entry name" value="SURFEIT LOCUS PROTEIN 6"/>
    <property type="match status" value="1"/>
</dbReference>
<dbReference type="Proteomes" id="UP000288216">
    <property type="component" value="Unassembled WGS sequence"/>
</dbReference>
<dbReference type="AlphaFoldDB" id="A0A401Q815"/>
<feature type="compositionally biased region" description="Basic and acidic residues" evidence="5">
    <location>
        <begin position="82"/>
        <end position="94"/>
    </location>
</feature>
<evidence type="ECO:0000259" key="6">
    <source>
        <dbReference type="Pfam" id="PF04935"/>
    </source>
</evidence>
<feature type="compositionally biased region" description="Basic and acidic residues" evidence="5">
    <location>
        <begin position="142"/>
        <end position="153"/>
    </location>
</feature>
<dbReference type="EMBL" id="BFAA01028075">
    <property type="protein sequence ID" value="GCB81516.1"/>
    <property type="molecule type" value="Genomic_DNA"/>
</dbReference>
<accession>A0A401Q815</accession>
<keyword evidence="3" id="KW-0539">Nucleus</keyword>
<feature type="region of interest" description="Disordered" evidence="5">
    <location>
        <begin position="1"/>
        <end position="153"/>
    </location>
</feature>
<dbReference type="GO" id="GO:0003723">
    <property type="term" value="F:RNA binding"/>
    <property type="evidence" value="ECO:0007669"/>
    <property type="project" value="TreeGrafter"/>
</dbReference>
<dbReference type="InterPro" id="IPR029190">
    <property type="entry name" value="Rrp14/SURF6_C"/>
</dbReference>
<gene>
    <name evidence="7" type="ORF">scyTo_0023295</name>
</gene>
<comment type="similarity">
    <text evidence="2">Belongs to the SURF6 family.</text>
</comment>
<organism evidence="7 8">
    <name type="scientific">Scyliorhinus torazame</name>
    <name type="common">Cloudy catshark</name>
    <name type="synonym">Catulus torazame</name>
    <dbReference type="NCBI Taxonomy" id="75743"/>
    <lineage>
        <taxon>Eukaryota</taxon>
        <taxon>Metazoa</taxon>
        <taxon>Chordata</taxon>
        <taxon>Craniata</taxon>
        <taxon>Vertebrata</taxon>
        <taxon>Chondrichthyes</taxon>
        <taxon>Elasmobranchii</taxon>
        <taxon>Galeomorphii</taxon>
        <taxon>Galeoidea</taxon>
        <taxon>Carcharhiniformes</taxon>
        <taxon>Scyliorhinidae</taxon>
        <taxon>Scyliorhinus</taxon>
    </lineage>
</organism>
<dbReference type="OMA" id="QKKRTDN"/>
<evidence type="ECO:0000313" key="8">
    <source>
        <dbReference type="Proteomes" id="UP000288216"/>
    </source>
</evidence>
<protein>
    <recommendedName>
        <fullName evidence="6">Ribosomal RNA-processing protein 14/surfeit locus protein 6 C-terminal domain-containing protein</fullName>
    </recommendedName>
</protein>
<reference evidence="7 8" key="1">
    <citation type="journal article" date="2018" name="Nat. Ecol. Evol.">
        <title>Shark genomes provide insights into elasmobranch evolution and the origin of vertebrates.</title>
        <authorList>
            <person name="Hara Y"/>
            <person name="Yamaguchi K"/>
            <person name="Onimaru K"/>
            <person name="Kadota M"/>
            <person name="Koyanagi M"/>
            <person name="Keeley SD"/>
            <person name="Tatsumi K"/>
            <person name="Tanaka K"/>
            <person name="Motone F"/>
            <person name="Kageyama Y"/>
            <person name="Nozu R"/>
            <person name="Adachi N"/>
            <person name="Nishimura O"/>
            <person name="Nakagawa R"/>
            <person name="Tanegashima C"/>
            <person name="Kiyatake I"/>
            <person name="Matsumoto R"/>
            <person name="Murakumo K"/>
            <person name="Nishida K"/>
            <person name="Terakita A"/>
            <person name="Kuratani S"/>
            <person name="Sato K"/>
            <person name="Hyodo S Kuraku.S."/>
        </authorList>
    </citation>
    <scope>NUCLEOTIDE SEQUENCE [LARGE SCALE GENOMIC DNA]</scope>
</reference>
<dbReference type="GO" id="GO:0042273">
    <property type="term" value="P:ribosomal large subunit biogenesis"/>
    <property type="evidence" value="ECO:0007669"/>
    <property type="project" value="TreeGrafter"/>
</dbReference>
<dbReference type="GO" id="GO:0003677">
    <property type="term" value="F:DNA binding"/>
    <property type="evidence" value="ECO:0007669"/>
    <property type="project" value="TreeGrafter"/>
</dbReference>
<sequence length="321" mass="37519">MSGYVCSSVSRSEGSEDTALPKKKRKKRKKKTNKQLKNVQAVNGDRPKTVQGGMKENHVQQCPTVSKVGPSSFSTVNILRQRLHEKIQESREQGNPKGLLPEELEKKRLRRKQERARKKQKRKAIRMKKEQKTVQEDSAASKTEDTEKKDTTKKMEEQLLFNIVDMPSEVVKDKKLKKKEKRQSVKGGITPLIGKNYKQLLSRLEAQKNKIEELKSKDESKAKKVAAKVKWTNLLYKAEGLKIKDNEEMLKASLKRKEKHKSQRQKKWEKRTEHVVERMERRQNKRTRNILKKKQAVVERKKDKARKKGRILPEDLKKAKL</sequence>
<dbReference type="GO" id="GO:0005730">
    <property type="term" value="C:nucleolus"/>
    <property type="evidence" value="ECO:0007669"/>
    <property type="project" value="TreeGrafter"/>
</dbReference>
<feature type="coiled-coil region" evidence="4">
    <location>
        <begin position="194"/>
        <end position="224"/>
    </location>
</feature>
<feature type="compositionally biased region" description="Basic residues" evidence="5">
    <location>
        <begin position="255"/>
        <end position="269"/>
    </location>
</feature>
<evidence type="ECO:0000256" key="3">
    <source>
        <dbReference type="ARBA" id="ARBA00023242"/>
    </source>
</evidence>
<dbReference type="GO" id="GO:0042274">
    <property type="term" value="P:ribosomal small subunit biogenesis"/>
    <property type="evidence" value="ECO:0007669"/>
    <property type="project" value="TreeGrafter"/>
</dbReference>
<dbReference type="STRING" id="75743.A0A401Q815"/>
<name>A0A401Q815_SCYTO</name>
<evidence type="ECO:0000256" key="4">
    <source>
        <dbReference type="SAM" id="Coils"/>
    </source>
</evidence>
<dbReference type="PANTHER" id="PTHR14369">
    <property type="entry name" value="SURFEIT LOCUS PROTEIN 6"/>
    <property type="match status" value="1"/>
</dbReference>
<keyword evidence="8" id="KW-1185">Reference proteome</keyword>
<dbReference type="OrthoDB" id="444809at2759"/>
<feature type="compositionally biased region" description="Basic and acidic residues" evidence="5">
    <location>
        <begin position="311"/>
        <end position="321"/>
    </location>
</feature>
<dbReference type="InterPro" id="IPR007019">
    <property type="entry name" value="SURF6"/>
</dbReference>